<keyword evidence="3" id="KW-1185">Reference proteome</keyword>
<sequence>MNAGEERENRKQQAESDLSTVAKKWGQDAKHQKKLANDYQTILTLDPIHLDPQSFPKKFTKANIVLQLNWHRTFSPARAQVPMKSKCRGNKLELLETLTMVIGLFLENRRTVADCIKAVEGLEEEEDEGEAETKEMDLDEDYEID</sequence>
<dbReference type="AlphaFoldDB" id="A0A6A4GGP1"/>
<dbReference type="EMBL" id="ML770109">
    <property type="protein sequence ID" value="KAE9384620.1"/>
    <property type="molecule type" value="Genomic_DNA"/>
</dbReference>
<feature type="region of interest" description="Disordered" evidence="1">
    <location>
        <begin position="1"/>
        <end position="27"/>
    </location>
</feature>
<accession>A0A6A4GGP1</accession>
<evidence type="ECO:0000313" key="3">
    <source>
        <dbReference type="Proteomes" id="UP000799118"/>
    </source>
</evidence>
<reference evidence="2" key="1">
    <citation type="journal article" date="2019" name="Environ. Microbiol.">
        <title>Fungal ecological strategies reflected in gene transcription - a case study of two litter decomposers.</title>
        <authorList>
            <person name="Barbi F."/>
            <person name="Kohler A."/>
            <person name="Barry K."/>
            <person name="Baskaran P."/>
            <person name="Daum C."/>
            <person name="Fauchery L."/>
            <person name="Ihrmark K."/>
            <person name="Kuo A."/>
            <person name="LaButti K."/>
            <person name="Lipzen A."/>
            <person name="Morin E."/>
            <person name="Grigoriev I.V."/>
            <person name="Henrissat B."/>
            <person name="Lindahl B."/>
            <person name="Martin F."/>
        </authorList>
    </citation>
    <scope>NUCLEOTIDE SEQUENCE</scope>
    <source>
        <strain evidence="2">JB14</strain>
    </source>
</reference>
<evidence type="ECO:0000256" key="1">
    <source>
        <dbReference type="SAM" id="MobiDB-lite"/>
    </source>
</evidence>
<feature type="region of interest" description="Disordered" evidence="1">
    <location>
        <begin position="122"/>
        <end position="145"/>
    </location>
</feature>
<organism evidence="2 3">
    <name type="scientific">Gymnopus androsaceus JB14</name>
    <dbReference type="NCBI Taxonomy" id="1447944"/>
    <lineage>
        <taxon>Eukaryota</taxon>
        <taxon>Fungi</taxon>
        <taxon>Dikarya</taxon>
        <taxon>Basidiomycota</taxon>
        <taxon>Agaricomycotina</taxon>
        <taxon>Agaricomycetes</taxon>
        <taxon>Agaricomycetidae</taxon>
        <taxon>Agaricales</taxon>
        <taxon>Marasmiineae</taxon>
        <taxon>Omphalotaceae</taxon>
        <taxon>Gymnopus</taxon>
    </lineage>
</organism>
<feature type="compositionally biased region" description="Basic and acidic residues" evidence="1">
    <location>
        <begin position="1"/>
        <end position="14"/>
    </location>
</feature>
<evidence type="ECO:0000313" key="2">
    <source>
        <dbReference type="EMBL" id="KAE9384620.1"/>
    </source>
</evidence>
<dbReference type="Proteomes" id="UP000799118">
    <property type="component" value="Unassembled WGS sequence"/>
</dbReference>
<protein>
    <submittedName>
        <fullName evidence="2">Uncharacterized protein</fullName>
    </submittedName>
</protein>
<gene>
    <name evidence="2" type="ORF">BT96DRAFT_640958</name>
</gene>
<name>A0A6A4GGP1_9AGAR</name>
<proteinExistence type="predicted"/>